<evidence type="ECO:0000256" key="7">
    <source>
        <dbReference type="SAM" id="MobiDB-lite"/>
    </source>
</evidence>
<feature type="transmembrane region" description="Helical" evidence="8">
    <location>
        <begin position="164"/>
        <end position="184"/>
    </location>
</feature>
<name>A0A024GCG1_9STRA</name>
<dbReference type="AlphaFoldDB" id="A0A024GCG1"/>
<feature type="transmembrane region" description="Helical" evidence="8">
    <location>
        <begin position="86"/>
        <end position="109"/>
    </location>
</feature>
<keyword evidence="5 8" id="KW-1133">Transmembrane helix</keyword>
<feature type="transmembrane region" description="Helical" evidence="8">
    <location>
        <begin position="293"/>
        <end position="319"/>
    </location>
</feature>
<feature type="region of interest" description="Disordered" evidence="7">
    <location>
        <begin position="27"/>
        <end position="52"/>
    </location>
</feature>
<evidence type="ECO:0000256" key="8">
    <source>
        <dbReference type="SAM" id="Phobius"/>
    </source>
</evidence>
<evidence type="ECO:0000256" key="4">
    <source>
        <dbReference type="ARBA" id="ARBA00022692"/>
    </source>
</evidence>
<feature type="transmembrane region" description="Helical" evidence="8">
    <location>
        <begin position="518"/>
        <end position="539"/>
    </location>
</feature>
<comment type="similarity">
    <text evidence="2">Belongs to the major facilitator superfamily. Folate-biopterin transporter (TC 2.A.71) family.</text>
</comment>
<accession>A0A024GCG1</accession>
<evidence type="ECO:0000256" key="6">
    <source>
        <dbReference type="ARBA" id="ARBA00023136"/>
    </source>
</evidence>
<comment type="caution">
    <text evidence="9">The sequence shown here is derived from an EMBL/GenBank/DDBJ whole genome shotgun (WGS) entry which is preliminary data.</text>
</comment>
<keyword evidence="6 8" id="KW-0472">Membrane</keyword>
<dbReference type="Gene3D" id="1.20.1250.20">
    <property type="entry name" value="MFS general substrate transporter like domains"/>
    <property type="match status" value="1"/>
</dbReference>
<dbReference type="InterPro" id="IPR036259">
    <property type="entry name" value="MFS_trans_sf"/>
</dbReference>
<organism evidence="9 10">
    <name type="scientific">Albugo candida</name>
    <dbReference type="NCBI Taxonomy" id="65357"/>
    <lineage>
        <taxon>Eukaryota</taxon>
        <taxon>Sar</taxon>
        <taxon>Stramenopiles</taxon>
        <taxon>Oomycota</taxon>
        <taxon>Peronosporomycetes</taxon>
        <taxon>Albuginales</taxon>
        <taxon>Albuginaceae</taxon>
        <taxon>Albugo</taxon>
    </lineage>
</organism>
<proteinExistence type="inferred from homology"/>
<dbReference type="EMBL" id="CAIX01000070">
    <property type="protein sequence ID" value="CCI44435.1"/>
    <property type="molecule type" value="Genomic_DNA"/>
</dbReference>
<evidence type="ECO:0000313" key="9">
    <source>
        <dbReference type="EMBL" id="CCI44435.1"/>
    </source>
</evidence>
<evidence type="ECO:0000256" key="5">
    <source>
        <dbReference type="ARBA" id="ARBA00022989"/>
    </source>
</evidence>
<keyword evidence="3" id="KW-0813">Transport</keyword>
<evidence type="ECO:0000256" key="1">
    <source>
        <dbReference type="ARBA" id="ARBA00004141"/>
    </source>
</evidence>
<feature type="transmembrane region" description="Helical" evidence="8">
    <location>
        <begin position="343"/>
        <end position="365"/>
    </location>
</feature>
<dbReference type="PANTHER" id="PTHR31585">
    <property type="entry name" value="FOLATE-BIOPTERIN TRANSPORTER 1, CHLOROPLASTIC"/>
    <property type="match status" value="1"/>
</dbReference>
<dbReference type="Pfam" id="PF03092">
    <property type="entry name" value="BT1"/>
    <property type="match status" value="1"/>
</dbReference>
<dbReference type="OrthoDB" id="754047at2759"/>
<dbReference type="InterPro" id="IPR039309">
    <property type="entry name" value="BT1"/>
</dbReference>
<protein>
    <recommendedName>
        <fullName evidence="11">Major facilitator superfamily (MFS) profile domain-containing protein</fullName>
    </recommendedName>
</protein>
<feature type="transmembrane region" description="Helical" evidence="8">
    <location>
        <begin position="409"/>
        <end position="431"/>
    </location>
</feature>
<feature type="transmembrane region" description="Helical" evidence="8">
    <location>
        <begin position="560"/>
        <end position="584"/>
    </location>
</feature>
<dbReference type="InParanoid" id="A0A024GCG1"/>
<dbReference type="SUPFAM" id="SSF103473">
    <property type="entry name" value="MFS general substrate transporter"/>
    <property type="match status" value="1"/>
</dbReference>
<reference evidence="9 10" key="1">
    <citation type="submission" date="2012-05" db="EMBL/GenBank/DDBJ databases">
        <title>Recombination and specialization in a pathogen metapopulation.</title>
        <authorList>
            <person name="Gardiner A."/>
            <person name="Kemen E."/>
            <person name="Schultz-Larsen T."/>
            <person name="MacLean D."/>
            <person name="Van Oosterhout C."/>
            <person name="Jones J.D.G."/>
        </authorList>
    </citation>
    <scope>NUCLEOTIDE SEQUENCE [LARGE SCALE GENOMIC DNA]</scope>
    <source>
        <strain evidence="9 10">Ac Nc2</strain>
    </source>
</reference>
<keyword evidence="10" id="KW-1185">Reference proteome</keyword>
<comment type="subcellular location">
    <subcellularLocation>
        <location evidence="1">Membrane</location>
        <topology evidence="1">Multi-pass membrane protein</topology>
    </subcellularLocation>
</comment>
<dbReference type="PANTHER" id="PTHR31585:SF5">
    <property type="entry name" value="RNA-BINDING S4 DOMAIN-CONTAINING PROTEIN"/>
    <property type="match status" value="1"/>
</dbReference>
<feature type="transmembrane region" description="Helical" evidence="8">
    <location>
        <begin position="121"/>
        <end position="143"/>
    </location>
</feature>
<evidence type="ECO:0000313" key="10">
    <source>
        <dbReference type="Proteomes" id="UP000053237"/>
    </source>
</evidence>
<evidence type="ECO:0000256" key="2">
    <source>
        <dbReference type="ARBA" id="ARBA00007015"/>
    </source>
</evidence>
<dbReference type="Proteomes" id="UP000053237">
    <property type="component" value="Unassembled WGS sequence"/>
</dbReference>
<feature type="transmembrane region" description="Helical" evidence="8">
    <location>
        <begin position="221"/>
        <end position="239"/>
    </location>
</feature>
<dbReference type="GO" id="GO:0016020">
    <property type="term" value="C:membrane"/>
    <property type="evidence" value="ECO:0007669"/>
    <property type="project" value="UniProtKB-SubCell"/>
</dbReference>
<evidence type="ECO:0000256" key="3">
    <source>
        <dbReference type="ARBA" id="ARBA00022448"/>
    </source>
</evidence>
<sequence>MLCASTFKGVQEKTIVITQVKSTRQGLASMPSKYNNDRTSPHGSPAPELESANASYTCGNSPHTMISMKSPLPPRLDDGALRPGQALGVFSVQYIGILIQYAAVGLLYGTLPQTILPFLTYYLNTEGIVTAAASALLDIPWSFKIFFGMLSDNFPIFGFRRRPYMLLGWSICASALFIAGTLPMPDPYFPNPEWREIKPENYTPEIRSALNDSARNAGTPYILLMTLASMGFLMADCAADGTIVEYAQREPLAIRGRIQTAVYTVRTIFMALAQLLLAFGLNSPQYGGHFDFGLSFSAIMFILASCCVIVIPVTWFFILEEKYTECDFKQSLRQLWDMIQNRVYYQLIAYSFFSGVFSGIGYVAAGPMTSYWIKASSFSVSMAAMVGYAFFALGLFLTGMFGLNWNWRYMVAGTTISILSLDAISTMLATFDIVRTPWFWLGTSVVESIPGGMMFIVQSYVVVELAEDKNEGTLYGILTTSQNVGSPFATSIEKNINSMFAVWNEDIMNDTPKTRRDVAITIWISYITTLFALVFLVWLPSQKEETRILKATSKKNKWMGMLTISYISFALLWSILSNILSIFASTQCLSLTGGCKNGS</sequence>
<dbReference type="STRING" id="65357.A0A024GCG1"/>
<gene>
    <name evidence="9" type="ORF">BN9_052440</name>
</gene>
<feature type="transmembrane region" description="Helical" evidence="8">
    <location>
        <begin position="371"/>
        <end position="397"/>
    </location>
</feature>
<keyword evidence="4 8" id="KW-0812">Transmembrane</keyword>
<evidence type="ECO:0008006" key="11">
    <source>
        <dbReference type="Google" id="ProtNLM"/>
    </source>
</evidence>
<feature type="transmembrane region" description="Helical" evidence="8">
    <location>
        <begin position="260"/>
        <end position="281"/>
    </location>
</feature>